<dbReference type="AlphaFoldDB" id="A0AA41ZDU6"/>
<dbReference type="RefSeq" id="WP_265268606.1">
    <property type="nucleotide sequence ID" value="NZ_JANFAV010000004.1"/>
</dbReference>
<proteinExistence type="predicted"/>
<evidence type="ECO:0000313" key="1">
    <source>
        <dbReference type="EMBL" id="MCW6534776.1"/>
    </source>
</evidence>
<evidence type="ECO:0000313" key="2">
    <source>
        <dbReference type="Proteomes" id="UP001165565"/>
    </source>
</evidence>
<name>A0AA41ZDU6_9SPHN</name>
<dbReference type="EMBL" id="JANFAV010000004">
    <property type="protein sequence ID" value="MCW6534776.1"/>
    <property type="molecule type" value="Genomic_DNA"/>
</dbReference>
<dbReference type="SUPFAM" id="SSF55961">
    <property type="entry name" value="Bet v1-like"/>
    <property type="match status" value="1"/>
</dbReference>
<accession>A0AA41ZDU6</accession>
<comment type="caution">
    <text evidence="1">The sequence shown here is derived from an EMBL/GenBank/DDBJ whole genome shotgun (WGS) entry which is preliminary data.</text>
</comment>
<dbReference type="Proteomes" id="UP001165565">
    <property type="component" value="Unassembled WGS sequence"/>
</dbReference>
<dbReference type="Gene3D" id="3.30.530.20">
    <property type="match status" value="1"/>
</dbReference>
<dbReference type="InterPro" id="IPR023393">
    <property type="entry name" value="START-like_dom_sf"/>
</dbReference>
<organism evidence="1 2">
    <name type="scientific">Sphingomonas lycopersici</name>
    <dbReference type="NCBI Taxonomy" id="2951807"/>
    <lineage>
        <taxon>Bacteria</taxon>
        <taxon>Pseudomonadati</taxon>
        <taxon>Pseudomonadota</taxon>
        <taxon>Alphaproteobacteria</taxon>
        <taxon>Sphingomonadales</taxon>
        <taxon>Sphingomonadaceae</taxon>
        <taxon>Sphingomonas</taxon>
    </lineage>
</organism>
<reference evidence="1" key="1">
    <citation type="submission" date="2022-06" db="EMBL/GenBank/DDBJ databases">
        <title>Sphingomonas sp. nov. isolated from rhizosphere soil of tomato.</title>
        <authorList>
            <person name="Dong H."/>
            <person name="Gao R."/>
        </authorList>
    </citation>
    <scope>NUCLEOTIDE SEQUENCE</scope>
    <source>
        <strain evidence="1">MMSM24</strain>
    </source>
</reference>
<gene>
    <name evidence="1" type="ORF">NEE01_08260</name>
</gene>
<dbReference type="CDD" id="cd07822">
    <property type="entry name" value="SRPBCC_4"/>
    <property type="match status" value="1"/>
</dbReference>
<protein>
    <submittedName>
        <fullName evidence="1">SRPBCC domain-containing protein</fullName>
    </submittedName>
</protein>
<keyword evidence="2" id="KW-1185">Reference proteome</keyword>
<sequence>MRDGEDPRTWFNPDAVVRSERVEIDAPAALIWEILTDLPRYGEWNPFCIAAESTLEMGAPVHMTLKSYTEPDATFPNCEYVCAFEPEKLLSWQLPYDDAWPYPARRDQIIEALGPARCAYHSTDAFLGDTGIHVMRFCGPWVKRAFDDTAQALKARAEAIHARRKEAATA</sequence>